<comment type="similarity">
    <text evidence="5">Belongs to the protein kinase superfamily. STE Ser/Thr protein kinase family. MAP kinase kinase subfamily.</text>
</comment>
<evidence type="ECO:0000256" key="10">
    <source>
        <dbReference type="SAM" id="MobiDB-lite"/>
    </source>
</evidence>
<dbReference type="Pfam" id="PF00069">
    <property type="entry name" value="Pkinase"/>
    <property type="match status" value="1"/>
</dbReference>
<dbReference type="PANTHER" id="PTHR48013">
    <property type="entry name" value="DUAL SPECIFICITY MITOGEN-ACTIVATED PROTEIN KINASE KINASE 5-RELATED"/>
    <property type="match status" value="1"/>
</dbReference>
<feature type="region of interest" description="Disordered" evidence="10">
    <location>
        <begin position="62"/>
        <end position="146"/>
    </location>
</feature>
<dbReference type="SUPFAM" id="SSF54001">
    <property type="entry name" value="Cysteine proteinases"/>
    <property type="match status" value="1"/>
</dbReference>
<reference evidence="13" key="1">
    <citation type="submission" date="2021-02" db="EMBL/GenBank/DDBJ databases">
        <authorList>
            <person name="Nowell W R."/>
        </authorList>
    </citation>
    <scope>NUCLEOTIDE SEQUENCE</scope>
</reference>
<dbReference type="CDD" id="cd22744">
    <property type="entry name" value="OTU"/>
    <property type="match status" value="1"/>
</dbReference>
<keyword evidence="2" id="KW-0547">Nucleotide-binding</keyword>
<dbReference type="Gene3D" id="1.10.510.10">
    <property type="entry name" value="Transferase(Phosphotransferase) domain 1"/>
    <property type="match status" value="1"/>
</dbReference>
<protein>
    <recommendedName>
        <fullName evidence="6">mitogen-activated protein kinase kinase</fullName>
        <ecNumber evidence="6">2.7.12.2</ecNumber>
    </recommendedName>
</protein>
<comment type="catalytic activity">
    <reaction evidence="7">
        <text>L-seryl-[protein] + ATP = O-phospho-L-seryl-[protein] + ADP + H(+)</text>
        <dbReference type="Rhea" id="RHEA:17989"/>
        <dbReference type="Rhea" id="RHEA-COMP:9863"/>
        <dbReference type="Rhea" id="RHEA-COMP:11604"/>
        <dbReference type="ChEBI" id="CHEBI:15378"/>
        <dbReference type="ChEBI" id="CHEBI:29999"/>
        <dbReference type="ChEBI" id="CHEBI:30616"/>
        <dbReference type="ChEBI" id="CHEBI:83421"/>
        <dbReference type="ChEBI" id="CHEBI:456216"/>
        <dbReference type="EC" id="2.7.12.2"/>
    </reaction>
</comment>
<dbReference type="AlphaFoldDB" id="A0A816ZL22"/>
<evidence type="ECO:0000313" key="13">
    <source>
        <dbReference type="EMBL" id="CAF2198667.1"/>
    </source>
</evidence>
<evidence type="ECO:0000256" key="5">
    <source>
        <dbReference type="ARBA" id="ARBA00038035"/>
    </source>
</evidence>
<dbReference type="InterPro" id="IPR000719">
    <property type="entry name" value="Prot_kinase_dom"/>
</dbReference>
<dbReference type="InterPro" id="IPR008271">
    <property type="entry name" value="Ser/Thr_kinase_AS"/>
</dbReference>
<feature type="domain" description="OTU" evidence="12">
    <location>
        <begin position="241"/>
        <end position="370"/>
    </location>
</feature>
<dbReference type="GO" id="GO:0005524">
    <property type="term" value="F:ATP binding"/>
    <property type="evidence" value="ECO:0007669"/>
    <property type="project" value="UniProtKB-KW"/>
</dbReference>
<dbReference type="InterPro" id="IPR003323">
    <property type="entry name" value="OTU_dom"/>
</dbReference>
<dbReference type="PANTHER" id="PTHR48013:SF9">
    <property type="entry name" value="DUAL SPECIFICITY MITOGEN-ACTIVATED PROTEIN KINASE KINASE 5"/>
    <property type="match status" value="1"/>
</dbReference>
<evidence type="ECO:0000313" key="14">
    <source>
        <dbReference type="Proteomes" id="UP000663824"/>
    </source>
</evidence>
<evidence type="ECO:0000256" key="4">
    <source>
        <dbReference type="ARBA" id="ARBA00022840"/>
    </source>
</evidence>
<dbReference type="InterPro" id="IPR011009">
    <property type="entry name" value="Kinase-like_dom_sf"/>
</dbReference>
<dbReference type="PROSITE" id="PS50802">
    <property type="entry name" value="OTU"/>
    <property type="match status" value="1"/>
</dbReference>
<dbReference type="EMBL" id="CAJNRE010019489">
    <property type="protein sequence ID" value="CAF2198667.1"/>
    <property type="molecule type" value="Genomic_DNA"/>
</dbReference>
<dbReference type="InterPro" id="IPR038765">
    <property type="entry name" value="Papain-like_cys_pep_sf"/>
</dbReference>
<dbReference type="GO" id="GO:0004708">
    <property type="term" value="F:MAP kinase kinase activity"/>
    <property type="evidence" value="ECO:0007669"/>
    <property type="project" value="UniProtKB-EC"/>
</dbReference>
<keyword evidence="3" id="KW-0418">Kinase</keyword>
<evidence type="ECO:0000259" key="12">
    <source>
        <dbReference type="PROSITE" id="PS50802"/>
    </source>
</evidence>
<keyword evidence="1" id="KW-0808">Transferase</keyword>
<comment type="catalytic activity">
    <reaction evidence="9">
        <text>L-tyrosyl-[protein] + ATP = O-phospho-L-tyrosyl-[protein] + ADP + H(+)</text>
        <dbReference type="Rhea" id="RHEA:10596"/>
        <dbReference type="Rhea" id="RHEA-COMP:10136"/>
        <dbReference type="Rhea" id="RHEA-COMP:20101"/>
        <dbReference type="ChEBI" id="CHEBI:15378"/>
        <dbReference type="ChEBI" id="CHEBI:30616"/>
        <dbReference type="ChEBI" id="CHEBI:46858"/>
        <dbReference type="ChEBI" id="CHEBI:61978"/>
        <dbReference type="ChEBI" id="CHEBI:456216"/>
        <dbReference type="EC" id="2.7.12.2"/>
    </reaction>
</comment>
<evidence type="ECO:0000256" key="2">
    <source>
        <dbReference type="ARBA" id="ARBA00022741"/>
    </source>
</evidence>
<feature type="compositionally biased region" description="Polar residues" evidence="10">
    <location>
        <begin position="69"/>
        <end position="84"/>
    </location>
</feature>
<name>A0A816ZL22_9BILA</name>
<dbReference type="Proteomes" id="UP000663824">
    <property type="component" value="Unassembled WGS sequence"/>
</dbReference>
<proteinExistence type="inferred from homology"/>
<evidence type="ECO:0000256" key="1">
    <source>
        <dbReference type="ARBA" id="ARBA00022679"/>
    </source>
</evidence>
<dbReference type="PROSITE" id="PS50011">
    <property type="entry name" value="PROTEIN_KINASE_DOM"/>
    <property type="match status" value="1"/>
</dbReference>
<feature type="domain" description="Protein kinase" evidence="11">
    <location>
        <begin position="559"/>
        <end position="822"/>
    </location>
</feature>
<accession>A0A816ZL22</accession>
<feature type="compositionally biased region" description="Low complexity" evidence="10">
    <location>
        <begin position="127"/>
        <end position="138"/>
    </location>
</feature>
<evidence type="ECO:0000256" key="6">
    <source>
        <dbReference type="ARBA" id="ARBA00038999"/>
    </source>
</evidence>
<dbReference type="Gene3D" id="3.30.200.20">
    <property type="entry name" value="Phosphorylase Kinase, domain 1"/>
    <property type="match status" value="1"/>
</dbReference>
<organism evidence="13 14">
    <name type="scientific">Rotaria magnacalcarata</name>
    <dbReference type="NCBI Taxonomy" id="392030"/>
    <lineage>
        <taxon>Eukaryota</taxon>
        <taxon>Metazoa</taxon>
        <taxon>Spiralia</taxon>
        <taxon>Gnathifera</taxon>
        <taxon>Rotifera</taxon>
        <taxon>Eurotatoria</taxon>
        <taxon>Bdelloidea</taxon>
        <taxon>Philodinida</taxon>
        <taxon>Philodinidae</taxon>
        <taxon>Rotaria</taxon>
    </lineage>
</organism>
<dbReference type="SUPFAM" id="SSF56112">
    <property type="entry name" value="Protein kinase-like (PK-like)"/>
    <property type="match status" value="1"/>
</dbReference>
<dbReference type="SMART" id="SM00220">
    <property type="entry name" value="S_TKc"/>
    <property type="match status" value="1"/>
</dbReference>
<dbReference type="Gene3D" id="3.90.70.80">
    <property type="match status" value="1"/>
</dbReference>
<comment type="catalytic activity">
    <reaction evidence="8">
        <text>L-threonyl-[protein] + ATP = O-phospho-L-threonyl-[protein] + ADP + H(+)</text>
        <dbReference type="Rhea" id="RHEA:46608"/>
        <dbReference type="Rhea" id="RHEA-COMP:11060"/>
        <dbReference type="Rhea" id="RHEA-COMP:11605"/>
        <dbReference type="ChEBI" id="CHEBI:15378"/>
        <dbReference type="ChEBI" id="CHEBI:30013"/>
        <dbReference type="ChEBI" id="CHEBI:30616"/>
        <dbReference type="ChEBI" id="CHEBI:61977"/>
        <dbReference type="ChEBI" id="CHEBI:456216"/>
        <dbReference type="EC" id="2.7.12.2"/>
    </reaction>
</comment>
<evidence type="ECO:0000256" key="3">
    <source>
        <dbReference type="ARBA" id="ARBA00022777"/>
    </source>
</evidence>
<sequence length="851" mass="96301">MQQYDVEQSDSTVKKGKLQSFNSIVPTAGNFGVNEYDYDTIEIDNLRNKHLISGNVLDNEQAAEKRQYQRSISMNPESQQSRIPNMQKRKSLQMAFQNDDEKSEEFPNNVSSFKDLEEYKSTQLYPTSNNTKNSISKSDQSEESKIKCNYHSSVSRLLEPTCEGIRSRIELLGELITSKKLDSIPDVYDEMAQIIASTERNERFMTGVDGKRLLELTTTAKSNLNIDLHNLDLEIQRQFGLYSVEVTGDGACAFRATLISGLQQPDLYQSELREKAIRHVLNDISYYSTVLRPGEKVSEQELKNWAYSMADSNTYGDEMANIAVADLYHIQLVIFRAGELLTVVNPRDGHVEHTAFLVNVGTHYKALVTVYELDEARRNSERISKHINTMDNDGNPPGEKFSVDVNTKNYDENNSTSVESDHNSMPTEDTTDLQSVILSDAIQTIYSSDNNDENVYRAQQVSVATTCSSDVEISQTIEFSSLINDHIDVSNTVQLLASGIGTELEKVSVKASTRKKKKKGTAYTIVIEEESTPCCFESLKNPALLKYKNQITEATAEDLELVRFIDKGNFGSVDHVRINNDSDFQIAVKRISLSTNEERACVTKAELTVMQDICTGHCPYLIEYYGAMIDTIHSELCLCMELMDTTLTKFYQTMHRRGNTDPSNLNFLILRVMHNITSALEFLAVKDYLHRDIKPDNILVNDSGVFKLNDYGTCCRMNSTENVPIGTIAYFPPEVVRNPPAPSSTQSDMWALGISVVETILGQHPCPISNDIDRALLLTKWNRDILEGMIFDDIRKLILQLLKTEPEERPGSYTEILQMSFIQTVRMKPTFEENLFIFNIIQIIRHSENGN</sequence>
<gene>
    <name evidence="13" type="ORF">MBJ925_LOCUS35267</name>
</gene>
<dbReference type="PROSITE" id="PS00108">
    <property type="entry name" value="PROTEIN_KINASE_ST"/>
    <property type="match status" value="1"/>
</dbReference>
<keyword evidence="4" id="KW-0067">ATP-binding</keyword>
<dbReference type="EC" id="2.7.12.2" evidence="6"/>
<evidence type="ECO:0000256" key="7">
    <source>
        <dbReference type="ARBA" id="ARBA00049014"/>
    </source>
</evidence>
<evidence type="ECO:0000256" key="9">
    <source>
        <dbReference type="ARBA" id="ARBA00051693"/>
    </source>
</evidence>
<comment type="caution">
    <text evidence="13">The sequence shown here is derived from an EMBL/GenBank/DDBJ whole genome shotgun (WGS) entry which is preliminary data.</text>
</comment>
<evidence type="ECO:0000256" key="8">
    <source>
        <dbReference type="ARBA" id="ARBA00049299"/>
    </source>
</evidence>
<evidence type="ECO:0000259" key="11">
    <source>
        <dbReference type="PROSITE" id="PS50011"/>
    </source>
</evidence>